<dbReference type="KEGG" id="pbas:SMSP2_00746"/>
<dbReference type="OrthoDB" id="9803993at2"/>
<keyword evidence="5 10" id="KW-0031">Aminopeptidase</keyword>
<dbReference type="InterPro" id="IPR052170">
    <property type="entry name" value="M29_Exopeptidase"/>
</dbReference>
<dbReference type="InterPro" id="IPR000787">
    <property type="entry name" value="Peptidase_M29"/>
</dbReference>
<dbReference type="Pfam" id="PF02073">
    <property type="entry name" value="Peptidase_M29"/>
    <property type="match status" value="1"/>
</dbReference>
<proteinExistence type="inferred from homology"/>
<dbReference type="AlphaFoldDB" id="A0A1Q2MCX8"/>
<dbReference type="Proteomes" id="UP000188181">
    <property type="component" value="Chromosome"/>
</dbReference>
<protein>
    <submittedName>
        <fullName evidence="10">Aminopeptidase 2</fullName>
        <ecNumber evidence="10">3.4.11.-</ecNumber>
    </submittedName>
</protein>
<dbReference type="EC" id="3.4.11.-" evidence="10"/>
<organism evidence="10 11">
    <name type="scientific">Limihaloglobus sulfuriphilus</name>
    <dbReference type="NCBI Taxonomy" id="1851148"/>
    <lineage>
        <taxon>Bacteria</taxon>
        <taxon>Pseudomonadati</taxon>
        <taxon>Planctomycetota</taxon>
        <taxon>Phycisphaerae</taxon>
        <taxon>Sedimentisphaerales</taxon>
        <taxon>Sedimentisphaeraceae</taxon>
        <taxon>Limihaloglobus</taxon>
    </lineage>
</organism>
<comment type="cofactor">
    <cofactor evidence="3">
        <name>Zn(2+)</name>
        <dbReference type="ChEBI" id="CHEBI:29105"/>
    </cofactor>
</comment>
<evidence type="ECO:0000256" key="1">
    <source>
        <dbReference type="ARBA" id="ARBA00001941"/>
    </source>
</evidence>
<evidence type="ECO:0000256" key="7">
    <source>
        <dbReference type="ARBA" id="ARBA00022723"/>
    </source>
</evidence>
<dbReference type="GO" id="GO:0004177">
    <property type="term" value="F:aminopeptidase activity"/>
    <property type="evidence" value="ECO:0007669"/>
    <property type="project" value="UniProtKB-KW"/>
</dbReference>
<evidence type="ECO:0000256" key="2">
    <source>
        <dbReference type="ARBA" id="ARBA00001946"/>
    </source>
</evidence>
<dbReference type="RefSeq" id="WP_146682667.1">
    <property type="nucleotide sequence ID" value="NZ_CP019646.1"/>
</dbReference>
<dbReference type="SUPFAM" id="SSF144052">
    <property type="entry name" value="Thermophilic metalloprotease-like"/>
    <property type="match status" value="1"/>
</dbReference>
<evidence type="ECO:0000256" key="9">
    <source>
        <dbReference type="ARBA" id="ARBA00023049"/>
    </source>
</evidence>
<keyword evidence="11" id="KW-1185">Reference proteome</keyword>
<dbReference type="STRING" id="1851148.SMSP2_00746"/>
<name>A0A1Q2MCX8_9BACT</name>
<gene>
    <name evidence="10" type="ORF">SMSP2_00746</name>
</gene>
<dbReference type="GO" id="GO:0008237">
    <property type="term" value="F:metallopeptidase activity"/>
    <property type="evidence" value="ECO:0007669"/>
    <property type="project" value="UniProtKB-KW"/>
</dbReference>
<evidence type="ECO:0000256" key="8">
    <source>
        <dbReference type="ARBA" id="ARBA00022801"/>
    </source>
</evidence>
<comment type="cofactor">
    <cofactor evidence="1">
        <name>Co(2+)</name>
        <dbReference type="ChEBI" id="CHEBI:48828"/>
    </cofactor>
</comment>
<dbReference type="PANTHER" id="PTHR34448">
    <property type="entry name" value="AMINOPEPTIDASE"/>
    <property type="match status" value="1"/>
</dbReference>
<evidence type="ECO:0000313" key="10">
    <source>
        <dbReference type="EMBL" id="AQQ70398.1"/>
    </source>
</evidence>
<evidence type="ECO:0000256" key="5">
    <source>
        <dbReference type="ARBA" id="ARBA00022438"/>
    </source>
</evidence>
<evidence type="ECO:0000256" key="6">
    <source>
        <dbReference type="ARBA" id="ARBA00022670"/>
    </source>
</evidence>
<dbReference type="PANTHER" id="PTHR34448:SF1">
    <property type="entry name" value="BLL6088 PROTEIN"/>
    <property type="match status" value="1"/>
</dbReference>
<keyword evidence="9" id="KW-0482">Metalloprotease</keyword>
<dbReference type="GO" id="GO:0046872">
    <property type="term" value="F:metal ion binding"/>
    <property type="evidence" value="ECO:0007669"/>
    <property type="project" value="UniProtKB-KW"/>
</dbReference>
<comment type="similarity">
    <text evidence="4">Belongs to the peptidase M29 family.</text>
</comment>
<evidence type="ECO:0000256" key="3">
    <source>
        <dbReference type="ARBA" id="ARBA00001947"/>
    </source>
</evidence>
<dbReference type="GO" id="GO:0006508">
    <property type="term" value="P:proteolysis"/>
    <property type="evidence" value="ECO:0007669"/>
    <property type="project" value="UniProtKB-KW"/>
</dbReference>
<dbReference type="EMBL" id="CP019646">
    <property type="protein sequence ID" value="AQQ70398.1"/>
    <property type="molecule type" value="Genomic_DNA"/>
</dbReference>
<reference evidence="11" key="1">
    <citation type="submission" date="2017-02" db="EMBL/GenBank/DDBJ databases">
        <title>Comparative genomics and description of representatives of a novel lineage of planctomycetes thriving in anoxic sediments.</title>
        <authorList>
            <person name="Spring S."/>
            <person name="Bunk B."/>
            <person name="Sproer C."/>
        </authorList>
    </citation>
    <scope>NUCLEOTIDE SEQUENCE [LARGE SCALE GENOMIC DNA]</scope>
    <source>
        <strain evidence="11">SM-Chi-D1</strain>
    </source>
</reference>
<evidence type="ECO:0000313" key="11">
    <source>
        <dbReference type="Proteomes" id="UP000188181"/>
    </source>
</evidence>
<evidence type="ECO:0000256" key="4">
    <source>
        <dbReference type="ARBA" id="ARBA00008236"/>
    </source>
</evidence>
<keyword evidence="6" id="KW-0645">Protease</keyword>
<keyword evidence="8 10" id="KW-0378">Hydrolase</keyword>
<dbReference type="Gene3D" id="3.40.1830.10">
    <property type="entry name" value="Thermophilic metalloprotease (M29)"/>
    <property type="match status" value="1"/>
</dbReference>
<comment type="cofactor">
    <cofactor evidence="2">
        <name>Mg(2+)</name>
        <dbReference type="ChEBI" id="CHEBI:18420"/>
    </cofactor>
</comment>
<dbReference type="InterPro" id="IPR035097">
    <property type="entry name" value="M29_N-terminal"/>
</dbReference>
<accession>A0A1Q2MCX8</accession>
<sequence>MNIIYEKYARVIVEYSLSLKPGEKVLVNSAYFAKDFLKVVYRQILEAGAHPEIKISVPGLEKIFYDCASDEQLAYIPPTSKLVMNEYDAILNIRSPYNVKELQNVAAEKKQKVSMARAELNKTFMRRAASHELKWTLCVFPGQAGAQEAGMSLDEYEDFVYSACFLYDDDPIAKWCQLRDKQQKVVDYLNTKSQIRYLSSDVDVTFSTKGRTWLNSAGTNNMPSGEVFTSPVEDSVNGRARFSYPGIFMGQEIEDITLDIKDGEVVSWTAKKGQELLDKVFDIPGTRRFGEVAVGMNHGITKFTRNMLFDEKIGGTIHMAIGASYPETGGTNESSVHWDLLADMTNGGEIYADGEKIYENGKFII</sequence>
<keyword evidence="7" id="KW-0479">Metal-binding</keyword>